<evidence type="ECO:0000313" key="23">
    <source>
        <dbReference type="Proteomes" id="UP000016412"/>
    </source>
</evidence>
<dbReference type="InterPro" id="IPR016169">
    <property type="entry name" value="FAD-bd_PCMH_sub2"/>
</dbReference>
<keyword evidence="7 19" id="KW-0963">Cytoplasm</keyword>
<dbReference type="SUPFAM" id="SSF56176">
    <property type="entry name" value="FAD-binding/transporter-associated domain-like"/>
    <property type="match status" value="1"/>
</dbReference>
<dbReference type="PANTHER" id="PTHR21071">
    <property type="entry name" value="UDP-N-ACETYLENOLPYRUVOYLGLUCOSAMINE REDUCTASE"/>
    <property type="match status" value="1"/>
</dbReference>
<evidence type="ECO:0000256" key="9">
    <source>
        <dbReference type="ARBA" id="ARBA00022630"/>
    </source>
</evidence>
<evidence type="ECO:0000256" key="16">
    <source>
        <dbReference type="ARBA" id="ARBA00023316"/>
    </source>
</evidence>
<dbReference type="Proteomes" id="UP000016412">
    <property type="component" value="Unassembled WGS sequence"/>
</dbReference>
<dbReference type="EMBL" id="AVQI01000050">
    <property type="protein sequence ID" value="ERK02703.1"/>
    <property type="molecule type" value="Genomic_DNA"/>
</dbReference>
<feature type="active site" description="Proton donor" evidence="19">
    <location>
        <position position="231"/>
    </location>
</feature>
<dbReference type="Gene3D" id="3.30.43.10">
    <property type="entry name" value="Uridine Diphospho-n-acetylenolpyruvylglucosamine Reductase, domain 2"/>
    <property type="match status" value="1"/>
</dbReference>
<keyword evidence="15 19" id="KW-0131">Cell cycle</keyword>
<dbReference type="GO" id="GO:0009252">
    <property type="term" value="P:peptidoglycan biosynthetic process"/>
    <property type="evidence" value="ECO:0007669"/>
    <property type="project" value="UniProtKB-UniRule"/>
</dbReference>
<evidence type="ECO:0000259" key="20">
    <source>
        <dbReference type="PROSITE" id="PS51387"/>
    </source>
</evidence>
<dbReference type="EMBL" id="AUZJ01000009">
    <property type="protein sequence ID" value="ERF61579.1"/>
    <property type="molecule type" value="Genomic_DNA"/>
</dbReference>
<comment type="caution">
    <text evidence="21">The sequence shown here is derived from an EMBL/GenBank/DDBJ whole genome shotgun (WGS) entry which is preliminary data.</text>
</comment>
<evidence type="ECO:0000256" key="12">
    <source>
        <dbReference type="ARBA" id="ARBA00022960"/>
    </source>
</evidence>
<comment type="pathway">
    <text evidence="4 19">Cell wall biogenesis; peptidoglycan biosynthesis.</text>
</comment>
<dbReference type="Proteomes" id="UP000016646">
    <property type="component" value="Unassembled WGS sequence"/>
</dbReference>
<accession>U2LDZ2</accession>
<dbReference type="eggNOG" id="COG0812">
    <property type="taxonomic scope" value="Bacteria"/>
</dbReference>
<dbReference type="NCBIfam" id="NF010480">
    <property type="entry name" value="PRK13905.1"/>
    <property type="match status" value="1"/>
</dbReference>
<keyword evidence="24" id="KW-1185">Reference proteome</keyword>
<evidence type="ECO:0000313" key="21">
    <source>
        <dbReference type="EMBL" id="ERF61579.1"/>
    </source>
</evidence>
<dbReference type="UniPathway" id="UPA00219"/>
<dbReference type="Gene3D" id="3.90.78.10">
    <property type="entry name" value="UDP-N-acetylenolpyruvoylglucosamine reductase, C-terminal domain"/>
    <property type="match status" value="1"/>
</dbReference>
<proteinExistence type="inferred from homology"/>
<evidence type="ECO:0000256" key="15">
    <source>
        <dbReference type="ARBA" id="ARBA00023306"/>
    </source>
</evidence>
<feature type="domain" description="FAD-binding PCMH-type" evidence="20">
    <location>
        <begin position="33"/>
        <end position="199"/>
    </location>
</feature>
<dbReference type="InterPro" id="IPR016167">
    <property type="entry name" value="FAD-bd_PCMH_sub1"/>
</dbReference>
<evidence type="ECO:0000256" key="4">
    <source>
        <dbReference type="ARBA" id="ARBA00004752"/>
    </source>
</evidence>
<evidence type="ECO:0000256" key="8">
    <source>
        <dbReference type="ARBA" id="ARBA00022618"/>
    </source>
</evidence>
<dbReference type="AlphaFoldDB" id="U2LDZ2"/>
<evidence type="ECO:0000256" key="1">
    <source>
        <dbReference type="ARBA" id="ARBA00001974"/>
    </source>
</evidence>
<dbReference type="GO" id="GO:0051301">
    <property type="term" value="P:cell division"/>
    <property type="evidence" value="ECO:0007669"/>
    <property type="project" value="UniProtKB-KW"/>
</dbReference>
<protein>
    <recommendedName>
        <fullName evidence="6 19">UDP-N-acetylenolpyruvoylglucosamine reductase</fullName>
        <ecNumber evidence="5 19">1.3.1.98</ecNumber>
    </recommendedName>
    <alternativeName>
        <fullName evidence="17 19">UDP-N-acetylmuramate dehydrogenase</fullName>
    </alternativeName>
</protein>
<comment type="catalytic activity">
    <reaction evidence="18 19">
        <text>UDP-N-acetyl-alpha-D-muramate + NADP(+) = UDP-N-acetyl-3-O-(1-carboxyvinyl)-alpha-D-glucosamine + NADPH + H(+)</text>
        <dbReference type="Rhea" id="RHEA:12248"/>
        <dbReference type="ChEBI" id="CHEBI:15378"/>
        <dbReference type="ChEBI" id="CHEBI:57783"/>
        <dbReference type="ChEBI" id="CHEBI:58349"/>
        <dbReference type="ChEBI" id="CHEBI:68483"/>
        <dbReference type="ChEBI" id="CHEBI:70757"/>
        <dbReference type="EC" id="1.3.1.98"/>
    </reaction>
</comment>
<keyword evidence="14 19" id="KW-0560">Oxidoreductase</keyword>
<comment type="cofactor">
    <cofactor evidence="1 19">
        <name>FAD</name>
        <dbReference type="ChEBI" id="CHEBI:57692"/>
    </cofactor>
</comment>
<evidence type="ECO:0000256" key="7">
    <source>
        <dbReference type="ARBA" id="ARBA00022490"/>
    </source>
</evidence>
<evidence type="ECO:0000256" key="11">
    <source>
        <dbReference type="ARBA" id="ARBA00022857"/>
    </source>
</evidence>
<evidence type="ECO:0000256" key="3">
    <source>
        <dbReference type="ARBA" id="ARBA00004496"/>
    </source>
</evidence>
<evidence type="ECO:0000256" key="18">
    <source>
        <dbReference type="ARBA" id="ARBA00048914"/>
    </source>
</evidence>
<comment type="function">
    <text evidence="2 19">Cell wall formation.</text>
</comment>
<dbReference type="NCBIfam" id="TIGR00179">
    <property type="entry name" value="murB"/>
    <property type="match status" value="1"/>
</dbReference>
<dbReference type="PROSITE" id="PS51387">
    <property type="entry name" value="FAD_PCMH"/>
    <property type="match status" value="1"/>
</dbReference>
<feature type="active site" evidence="19">
    <location>
        <position position="303"/>
    </location>
</feature>
<evidence type="ECO:0000256" key="6">
    <source>
        <dbReference type="ARBA" id="ARBA00015188"/>
    </source>
</evidence>
<evidence type="ECO:0000256" key="5">
    <source>
        <dbReference type="ARBA" id="ARBA00012518"/>
    </source>
</evidence>
<dbReference type="GO" id="GO:0008360">
    <property type="term" value="P:regulation of cell shape"/>
    <property type="evidence" value="ECO:0007669"/>
    <property type="project" value="UniProtKB-KW"/>
</dbReference>
<dbReference type="SUPFAM" id="SSF56194">
    <property type="entry name" value="Uridine diphospho-N-Acetylenolpyruvylglucosamine reductase, MurB, C-terminal domain"/>
    <property type="match status" value="1"/>
</dbReference>
<dbReference type="GO" id="GO:0008762">
    <property type="term" value="F:UDP-N-acetylmuramate dehydrogenase activity"/>
    <property type="evidence" value="ECO:0007669"/>
    <property type="project" value="UniProtKB-UniRule"/>
</dbReference>
<dbReference type="OrthoDB" id="9804753at2"/>
<keyword evidence="13 19" id="KW-0573">Peptidoglycan synthesis</keyword>
<dbReference type="RefSeq" id="WP_021329456.1">
    <property type="nucleotide sequence ID" value="NZ_AUZJ01000009.1"/>
</dbReference>
<evidence type="ECO:0000256" key="2">
    <source>
        <dbReference type="ARBA" id="ARBA00003921"/>
    </source>
</evidence>
<dbReference type="HAMAP" id="MF_00037">
    <property type="entry name" value="MurB"/>
    <property type="match status" value="1"/>
</dbReference>
<dbReference type="PANTHER" id="PTHR21071:SF4">
    <property type="entry name" value="UDP-N-ACETYLENOLPYRUVOYLGLUCOSAMINE REDUCTASE"/>
    <property type="match status" value="1"/>
</dbReference>
<dbReference type="InterPro" id="IPR006094">
    <property type="entry name" value="Oxid_FAD_bind_N"/>
</dbReference>
<evidence type="ECO:0000256" key="14">
    <source>
        <dbReference type="ARBA" id="ARBA00023002"/>
    </source>
</evidence>
<evidence type="ECO:0000256" key="13">
    <source>
        <dbReference type="ARBA" id="ARBA00022984"/>
    </source>
</evidence>
<dbReference type="PATRIC" id="fig|1125725.3.peg.395"/>
<reference evidence="23 24" key="1">
    <citation type="submission" date="2013-08" db="EMBL/GenBank/DDBJ databases">
        <authorList>
            <person name="Durkin A.S."/>
            <person name="Haft D.R."/>
            <person name="McCorrison J."/>
            <person name="Torralba M."/>
            <person name="Gillis M."/>
            <person name="Haft D.H."/>
            <person name="Methe B."/>
            <person name="Sutton G."/>
            <person name="Nelson K.E."/>
        </authorList>
    </citation>
    <scope>NUCLEOTIDE SEQUENCE [LARGE SCALE GENOMIC DNA]</scope>
    <source>
        <strain evidence="22 24">ATCC 35536</strain>
        <strain evidence="21 23">VPI DR56BR1116</strain>
    </source>
</reference>
<dbReference type="GO" id="GO:0071555">
    <property type="term" value="P:cell wall organization"/>
    <property type="evidence" value="ECO:0007669"/>
    <property type="project" value="UniProtKB-KW"/>
</dbReference>
<dbReference type="InterPro" id="IPR016166">
    <property type="entry name" value="FAD-bd_PCMH"/>
</dbReference>
<comment type="similarity">
    <text evidence="19">Belongs to the MurB family.</text>
</comment>
<dbReference type="InterPro" id="IPR036318">
    <property type="entry name" value="FAD-bd_PCMH-like_sf"/>
</dbReference>
<dbReference type="InterPro" id="IPR003170">
    <property type="entry name" value="MurB"/>
</dbReference>
<name>U2LDZ2_TRESO</name>
<evidence type="ECO:0000256" key="17">
    <source>
        <dbReference type="ARBA" id="ARBA00031026"/>
    </source>
</evidence>
<keyword evidence="10 19" id="KW-0274">FAD</keyword>
<keyword evidence="11 19" id="KW-0521">NADP</keyword>
<dbReference type="GO" id="GO:0005829">
    <property type="term" value="C:cytosol"/>
    <property type="evidence" value="ECO:0007669"/>
    <property type="project" value="TreeGrafter"/>
</dbReference>
<dbReference type="GO" id="GO:0071949">
    <property type="term" value="F:FAD binding"/>
    <property type="evidence" value="ECO:0007669"/>
    <property type="project" value="InterPro"/>
</dbReference>
<evidence type="ECO:0000313" key="22">
    <source>
        <dbReference type="EMBL" id="ERK02703.1"/>
    </source>
</evidence>
<evidence type="ECO:0000313" key="24">
    <source>
        <dbReference type="Proteomes" id="UP000016646"/>
    </source>
</evidence>
<dbReference type="InterPro" id="IPR011601">
    <property type="entry name" value="MurB_C"/>
</dbReference>
<keyword evidence="16 19" id="KW-0961">Cell wall biogenesis/degradation</keyword>
<keyword evidence="9 19" id="KW-0285">Flavoprotein</keyword>
<sequence>MTSIRETAEKFNTDDFKGRILFSETMANHTTFRIGGPAPLFIEPFDVSSLRFTLSVLKADAVPYFVLGGGSNIVVSDKGFEGVVVSMSALCDIEAADECVACGAGASVSSVVSFCTEHALSGIETFAGLPGSMGGAVYMNARCFDVSVSDILSEVRYIDCETLEEKTYRFSASDWDYKISPFQNTPRIVTRAVFKTKKLSEDKKNEIAERCRAYAAERSAKGHFKFPSAGSVFKNNRAFGKPSGKIIDEAGLKGMRSGGAQIAPWHGNFIVNTGGATAKDVHDLVDRIVETVRQKTGFTLECEILFCGIR</sequence>
<dbReference type="Pfam" id="PF01565">
    <property type="entry name" value="FAD_binding_4"/>
    <property type="match status" value="1"/>
</dbReference>
<gene>
    <name evidence="19 21" type="primary">murB</name>
    <name evidence="22" type="ORF">HMPREF0860_0083</name>
    <name evidence="21" type="ORF">HMPREF1325_2331</name>
</gene>
<keyword evidence="12 19" id="KW-0133">Cell shape</keyword>
<dbReference type="STRING" id="1125725.HMPREF1325_2331"/>
<evidence type="ECO:0000256" key="19">
    <source>
        <dbReference type="HAMAP-Rule" id="MF_00037"/>
    </source>
</evidence>
<comment type="subcellular location">
    <subcellularLocation>
        <location evidence="3 19">Cytoplasm</location>
    </subcellularLocation>
</comment>
<dbReference type="EC" id="1.3.1.98" evidence="5 19"/>
<dbReference type="Pfam" id="PF02873">
    <property type="entry name" value="MurB_C"/>
    <property type="match status" value="1"/>
</dbReference>
<keyword evidence="8 19" id="KW-0132">Cell division</keyword>
<organism evidence="21 23">
    <name type="scientific">Treponema socranskii subsp. socranskii VPI DR56BR1116 = ATCC 35536</name>
    <dbReference type="NCBI Taxonomy" id="1125725"/>
    <lineage>
        <taxon>Bacteria</taxon>
        <taxon>Pseudomonadati</taxon>
        <taxon>Spirochaetota</taxon>
        <taxon>Spirochaetia</taxon>
        <taxon>Spirochaetales</taxon>
        <taxon>Treponemataceae</taxon>
        <taxon>Treponema</taxon>
    </lineage>
</organism>
<comment type="caution">
    <text evidence="19">Lacks conserved residue(s) required for the propagation of feature annotation.</text>
</comment>
<dbReference type="Gene3D" id="3.30.465.10">
    <property type="match status" value="1"/>
</dbReference>
<evidence type="ECO:0000256" key="10">
    <source>
        <dbReference type="ARBA" id="ARBA00022827"/>
    </source>
</evidence>
<dbReference type="InterPro" id="IPR036635">
    <property type="entry name" value="MurB_C_sf"/>
</dbReference>